<dbReference type="EMBL" id="KN848094">
    <property type="protein sequence ID" value="KIX93409.1"/>
    <property type="molecule type" value="Genomic_DNA"/>
</dbReference>
<accession>A0A0D2JSM4</accession>
<dbReference type="SFLD" id="SFLDG01148">
    <property type="entry name" value="Xi_(cytGST)"/>
    <property type="match status" value="1"/>
</dbReference>
<dbReference type="GeneID" id="27716574"/>
<organism evidence="5 6">
    <name type="scientific">Fonsecaea multimorphosa CBS 102226</name>
    <dbReference type="NCBI Taxonomy" id="1442371"/>
    <lineage>
        <taxon>Eukaryota</taxon>
        <taxon>Fungi</taxon>
        <taxon>Dikarya</taxon>
        <taxon>Ascomycota</taxon>
        <taxon>Pezizomycotina</taxon>
        <taxon>Eurotiomycetes</taxon>
        <taxon>Chaetothyriomycetidae</taxon>
        <taxon>Chaetothyriales</taxon>
        <taxon>Herpotrichiellaceae</taxon>
        <taxon>Fonsecaea</taxon>
    </lineage>
</organism>
<feature type="active site" description="Proton donor/acceptor" evidence="1">
    <location>
        <position position="220"/>
    </location>
</feature>
<name>A0A0D2JSM4_9EURO</name>
<dbReference type="FunFam" id="3.40.30.10:FF:000162">
    <property type="entry name" value="Glutathione S-transferase Gst3"/>
    <property type="match status" value="1"/>
</dbReference>
<reference evidence="5 6" key="1">
    <citation type="submission" date="2015-01" db="EMBL/GenBank/DDBJ databases">
        <title>The Genome Sequence of Fonsecaea multimorphosa CBS 102226.</title>
        <authorList>
            <consortium name="The Broad Institute Genomics Platform"/>
            <person name="Cuomo C."/>
            <person name="de Hoog S."/>
            <person name="Gorbushina A."/>
            <person name="Stielow B."/>
            <person name="Teixiera M."/>
            <person name="Abouelleil A."/>
            <person name="Chapman S.B."/>
            <person name="Priest M."/>
            <person name="Young S.K."/>
            <person name="Wortman J."/>
            <person name="Nusbaum C."/>
            <person name="Birren B."/>
        </authorList>
    </citation>
    <scope>NUCLEOTIDE SEQUENCE [LARGE SCALE GENOMIC DNA]</scope>
    <source>
        <strain evidence="5 6">CBS 102226</strain>
    </source>
</reference>
<proteinExistence type="predicted"/>
<dbReference type="SFLD" id="SFLDS00019">
    <property type="entry name" value="Glutathione_Transferase_(cytos"/>
    <property type="match status" value="1"/>
</dbReference>
<dbReference type="Gene3D" id="3.40.30.10">
    <property type="entry name" value="Glutaredoxin"/>
    <property type="match status" value="1"/>
</dbReference>
<dbReference type="Pfam" id="PF13409">
    <property type="entry name" value="GST_N_2"/>
    <property type="match status" value="1"/>
</dbReference>
<dbReference type="SUPFAM" id="SSF52833">
    <property type="entry name" value="Thioredoxin-like"/>
    <property type="match status" value="1"/>
</dbReference>
<dbReference type="Pfam" id="PF13410">
    <property type="entry name" value="GST_C_2"/>
    <property type="match status" value="1"/>
</dbReference>
<dbReference type="PANTHER" id="PTHR32419:SF6">
    <property type="entry name" value="GLUTATHIONE S-TRANSFERASE OMEGA-LIKE 1-RELATED"/>
    <property type="match status" value="1"/>
</dbReference>
<dbReference type="SUPFAM" id="SSF47616">
    <property type="entry name" value="GST C-terminal domain-like"/>
    <property type="match status" value="1"/>
</dbReference>
<evidence type="ECO:0000256" key="3">
    <source>
        <dbReference type="PIRSR" id="PIRSR015753-3"/>
    </source>
</evidence>
<protein>
    <recommendedName>
        <fullName evidence="4">GST C-terminal domain-containing protein</fullName>
    </recommendedName>
</protein>
<dbReference type="SFLD" id="SFLDG01206">
    <property type="entry name" value="Xi.1"/>
    <property type="match status" value="1"/>
</dbReference>
<evidence type="ECO:0000313" key="5">
    <source>
        <dbReference type="EMBL" id="KIX93409.1"/>
    </source>
</evidence>
<dbReference type="AlphaFoldDB" id="A0A0D2JSM4"/>
<sequence length="355" mass="40913">MSDLVCELNLNEIFQMMLTVDLWAQKSTKENPIPAKLFNEKGELQRPVAQFRNQISREAGARFPPEKGRYHLYVSYACPWAHRTLIVRKLKGLESIISVTSVHYNMSLVDSWRFVGPDESLPMEDVTPDPLHSDVTRLKELYYRAEPNYTGRFTVPMLWDKKTESIVSNESSEIIRMLYTEFDQFLPKEKQKVDLYPEELRAKIDEVNGWTYDNINNGVYKCGLAQTQSAYHSAVTALFASLDQVEQHLSSTSQDGPYYFGASLTEADVRLYVTIIRFDPVYVSLFKTNRAMIRTHYPHIHRWVRHLYWTVDAFGSTTSFEHIKGHYFTSLTLLNPSGIVPEGPLPDIVGLGEDR</sequence>
<dbReference type="GO" id="GO:0005737">
    <property type="term" value="C:cytoplasm"/>
    <property type="evidence" value="ECO:0007669"/>
    <property type="project" value="TreeGrafter"/>
</dbReference>
<feature type="active site" description="Nucleophile" evidence="1">
    <location>
        <position position="78"/>
    </location>
</feature>
<dbReference type="VEuPathDB" id="FungiDB:Z520_10828"/>
<feature type="site" description="Lowers pKa of active site Cys" evidence="3">
    <location>
        <position position="327"/>
    </location>
</feature>
<evidence type="ECO:0000256" key="1">
    <source>
        <dbReference type="PIRSR" id="PIRSR015753-1"/>
    </source>
</evidence>
<dbReference type="PIRSF" id="PIRSF015753">
    <property type="entry name" value="GST"/>
    <property type="match status" value="1"/>
</dbReference>
<gene>
    <name evidence="5" type="ORF">Z520_10828</name>
</gene>
<dbReference type="CDD" id="cd03190">
    <property type="entry name" value="GST_C_Omega_like"/>
    <property type="match status" value="1"/>
</dbReference>
<dbReference type="InterPro" id="IPR036282">
    <property type="entry name" value="Glutathione-S-Trfase_C_sf"/>
</dbReference>
<dbReference type="InterPro" id="IPR004045">
    <property type="entry name" value="Glutathione_S-Trfase_N"/>
</dbReference>
<dbReference type="PANTHER" id="PTHR32419">
    <property type="entry name" value="GLUTATHIONYL-HYDROQUINONE REDUCTASE"/>
    <property type="match status" value="1"/>
</dbReference>
<dbReference type="InterPro" id="IPR047047">
    <property type="entry name" value="GST_Omega-like_C"/>
</dbReference>
<keyword evidence="6" id="KW-1185">Reference proteome</keyword>
<dbReference type="STRING" id="1442371.A0A0D2JSM4"/>
<feature type="binding site" evidence="2">
    <location>
        <begin position="152"/>
        <end position="155"/>
    </location>
    <ligand>
        <name>glutathione</name>
        <dbReference type="ChEBI" id="CHEBI:57925"/>
    </ligand>
</feature>
<evidence type="ECO:0000259" key="4">
    <source>
        <dbReference type="PROSITE" id="PS50405"/>
    </source>
</evidence>
<dbReference type="InterPro" id="IPR040079">
    <property type="entry name" value="Glutathione_S-Trfase"/>
</dbReference>
<dbReference type="RefSeq" id="XP_016627532.1">
    <property type="nucleotide sequence ID" value="XM_016781320.1"/>
</dbReference>
<evidence type="ECO:0000256" key="2">
    <source>
        <dbReference type="PIRSR" id="PIRSR015753-2"/>
    </source>
</evidence>
<dbReference type="OrthoDB" id="2309723at2759"/>
<feature type="site" description="Lowers pKa of active site Cys" evidence="3">
    <location>
        <position position="282"/>
    </location>
</feature>
<feature type="domain" description="GST C-terminal" evidence="4">
    <location>
        <begin position="197"/>
        <end position="331"/>
    </location>
</feature>
<dbReference type="PROSITE" id="PS50405">
    <property type="entry name" value="GST_CTER"/>
    <property type="match status" value="1"/>
</dbReference>
<dbReference type="Gene3D" id="1.20.1050.10">
    <property type="match status" value="1"/>
</dbReference>
<dbReference type="Proteomes" id="UP000053411">
    <property type="component" value="Unassembled WGS sequence"/>
</dbReference>
<dbReference type="InterPro" id="IPR036249">
    <property type="entry name" value="Thioredoxin-like_sf"/>
</dbReference>
<feature type="binding site" evidence="2">
    <location>
        <begin position="170"/>
        <end position="171"/>
    </location>
    <ligand>
        <name>glutathione</name>
        <dbReference type="ChEBI" id="CHEBI:57925"/>
    </ligand>
</feature>
<feature type="binding site" evidence="2">
    <location>
        <position position="112"/>
    </location>
    <ligand>
        <name>glutathione</name>
        <dbReference type="ChEBI" id="CHEBI:57925"/>
    </ligand>
</feature>
<dbReference type="InterPro" id="IPR016639">
    <property type="entry name" value="GST_Omega/GSH"/>
</dbReference>
<evidence type="ECO:0000313" key="6">
    <source>
        <dbReference type="Proteomes" id="UP000053411"/>
    </source>
</evidence>
<dbReference type="GO" id="GO:0004364">
    <property type="term" value="F:glutathione transferase activity"/>
    <property type="evidence" value="ECO:0007669"/>
    <property type="project" value="InterPro"/>
</dbReference>
<dbReference type="InterPro" id="IPR010987">
    <property type="entry name" value="Glutathione-S-Trfase_C-like"/>
</dbReference>